<feature type="chain" id="PRO_5039479311" evidence="6">
    <location>
        <begin position="24"/>
        <end position="731"/>
    </location>
</feature>
<feature type="domain" description="Peptidase S8/S53" evidence="7">
    <location>
        <begin position="174"/>
        <end position="458"/>
    </location>
</feature>
<dbReference type="InterPro" id="IPR044060">
    <property type="entry name" value="Bacterial_rp_domain"/>
</dbReference>
<feature type="domain" description="Bacterial repeat" evidence="9">
    <location>
        <begin position="580"/>
        <end position="647"/>
    </location>
</feature>
<dbReference type="SUPFAM" id="SSF52743">
    <property type="entry name" value="Subtilisin-like"/>
    <property type="match status" value="1"/>
</dbReference>
<dbReference type="PROSITE" id="PS00137">
    <property type="entry name" value="SUBTILASE_HIS"/>
    <property type="match status" value="1"/>
</dbReference>
<evidence type="ECO:0000313" key="10">
    <source>
        <dbReference type="EMBL" id="MBO8433135.1"/>
    </source>
</evidence>
<name>A0A9D9DVZ3_9BACT</name>
<evidence type="ECO:0000259" key="7">
    <source>
        <dbReference type="Pfam" id="PF00082"/>
    </source>
</evidence>
<proteinExistence type="inferred from homology"/>
<dbReference type="InterPro" id="IPR015500">
    <property type="entry name" value="Peptidase_S8_subtilisin-rel"/>
</dbReference>
<evidence type="ECO:0000256" key="1">
    <source>
        <dbReference type="ARBA" id="ARBA00011073"/>
    </source>
</evidence>
<feature type="domain" description="Secretion system C-terminal sorting" evidence="8">
    <location>
        <begin position="662"/>
        <end position="729"/>
    </location>
</feature>
<evidence type="ECO:0000256" key="3">
    <source>
        <dbReference type="ARBA" id="ARBA00022801"/>
    </source>
</evidence>
<comment type="caution">
    <text evidence="10">The sequence shown here is derived from an EMBL/GenBank/DDBJ whole genome shotgun (WGS) entry which is preliminary data.</text>
</comment>
<sequence>MNALKKLSILCLGGIFGFSLAQAQQYEENALYVKLKESAKISTKSLGERRVVPLSSLGLKLSKAKSDQFGLHQEAYSMHLFGNPVLEKSFRIQFDSTSKIDKLIRMLENDPAVEFVERVSVGHIYSIDPKAVSTDFDSIPDDPYFQPIENGAKPLWYLDMINAPGAWHMQKGDSNLIVAVVDGAVWGEHPELQIPSAHQYSVYSGVNNSAPPAGTDQDELCEVLGEDANGNDLCPSYTWSHGTHCAGVVAAKTNNGEGMASLASGVTLLGVAAHHPQYPGVVYRGYDGITWAADNGARVISCSWGGGNATIENEVLKTCYENNIVILGAAGNEGANNAIFPGASPYAISVGSVDENGSRSSFSNYGIWVDIVAPGGNSTSANGRTSILSTTYCYPQYMRLYYPDIYASGFENQRYDLMQGTSMATPLVASLCALMISRDSTLTPDQIRDLLQISSHKSASLAKDFSPLVGYIDAAAAIKAVDEARFDEPVSNLRITDHIIDTVWIEWDAPKNPQHKIASYNVFRNGELLDSLVSPDATSYMAVGGRGGMTSFMVSVNYEDGYKSCRIETLQELPNIYTVTIVCRPGQGGTVLGAGNYEVNDYAYLEAFPNPGYKFVRWYSGKVLSTHETCEVVVKDDMTVNAIFEEISANENDLANAIGLAPNPVSDVLNVSAPFAIEKIFVYDYQGRAIQVFEGKGQTEMTLDLESLAQGNYILNIQTLQGNVQKKIVKL</sequence>
<dbReference type="AlphaFoldDB" id="A0A9D9DVZ3"/>
<dbReference type="PRINTS" id="PR00723">
    <property type="entry name" value="SUBTILISIN"/>
</dbReference>
<organism evidence="10 11">
    <name type="scientific">Candidatus Pullibacteroides excrementavium</name>
    <dbReference type="NCBI Taxonomy" id="2840905"/>
    <lineage>
        <taxon>Bacteria</taxon>
        <taxon>Pseudomonadati</taxon>
        <taxon>Bacteroidota</taxon>
        <taxon>Bacteroidia</taxon>
        <taxon>Bacteroidales</taxon>
        <taxon>Candidatus Pullibacteroides</taxon>
    </lineage>
</organism>
<dbReference type="InterPro" id="IPR036852">
    <property type="entry name" value="Peptidase_S8/S53_dom_sf"/>
</dbReference>
<evidence type="ECO:0000256" key="6">
    <source>
        <dbReference type="SAM" id="SignalP"/>
    </source>
</evidence>
<dbReference type="Pfam" id="PF18962">
    <property type="entry name" value="Por_Secre_tail"/>
    <property type="match status" value="1"/>
</dbReference>
<feature type="active site" description="Charge relay system" evidence="5">
    <location>
        <position position="422"/>
    </location>
</feature>
<dbReference type="PANTHER" id="PTHR43806">
    <property type="entry name" value="PEPTIDASE S8"/>
    <property type="match status" value="1"/>
</dbReference>
<feature type="active site" description="Charge relay system" evidence="5">
    <location>
        <position position="182"/>
    </location>
</feature>
<dbReference type="InterPro" id="IPR026444">
    <property type="entry name" value="Secre_tail"/>
</dbReference>
<dbReference type="InterPro" id="IPR022398">
    <property type="entry name" value="Peptidase_S8_His-AS"/>
</dbReference>
<evidence type="ECO:0000256" key="5">
    <source>
        <dbReference type="PROSITE-ProRule" id="PRU01240"/>
    </source>
</evidence>
<gene>
    <name evidence="10" type="ORF">IAB08_07570</name>
</gene>
<reference evidence="10" key="1">
    <citation type="submission" date="2020-10" db="EMBL/GenBank/DDBJ databases">
        <authorList>
            <person name="Gilroy R."/>
        </authorList>
    </citation>
    <scope>NUCLEOTIDE SEQUENCE</scope>
    <source>
        <strain evidence="10">2889</strain>
    </source>
</reference>
<keyword evidence="2 5" id="KW-0645">Protease</keyword>
<keyword evidence="6" id="KW-0732">Signal</keyword>
<evidence type="ECO:0000256" key="4">
    <source>
        <dbReference type="ARBA" id="ARBA00022825"/>
    </source>
</evidence>
<dbReference type="PANTHER" id="PTHR43806:SF11">
    <property type="entry name" value="CEREVISIN-RELATED"/>
    <property type="match status" value="1"/>
</dbReference>
<dbReference type="Proteomes" id="UP000823612">
    <property type="component" value="Unassembled WGS sequence"/>
</dbReference>
<keyword evidence="3 5" id="KW-0378">Hydrolase</keyword>
<reference evidence="10" key="2">
    <citation type="journal article" date="2021" name="PeerJ">
        <title>Extensive microbial diversity within the chicken gut microbiome revealed by metagenomics and culture.</title>
        <authorList>
            <person name="Gilroy R."/>
            <person name="Ravi A."/>
            <person name="Getino M."/>
            <person name="Pursley I."/>
            <person name="Horton D.L."/>
            <person name="Alikhan N.F."/>
            <person name="Baker D."/>
            <person name="Gharbi K."/>
            <person name="Hall N."/>
            <person name="Watson M."/>
            <person name="Adriaenssens E.M."/>
            <person name="Foster-Nyarko E."/>
            <person name="Jarju S."/>
            <person name="Secka A."/>
            <person name="Antonio M."/>
            <person name="Oren A."/>
            <person name="Chaudhuri R.R."/>
            <person name="La Ragione R."/>
            <person name="Hildebrand F."/>
            <person name="Pallen M.J."/>
        </authorList>
    </citation>
    <scope>NUCLEOTIDE SEQUENCE</scope>
    <source>
        <strain evidence="10">2889</strain>
    </source>
</reference>
<accession>A0A9D9DVZ3</accession>
<dbReference type="EMBL" id="JADIMZ010000111">
    <property type="protein sequence ID" value="MBO8433135.1"/>
    <property type="molecule type" value="Genomic_DNA"/>
</dbReference>
<evidence type="ECO:0000259" key="8">
    <source>
        <dbReference type="Pfam" id="PF18962"/>
    </source>
</evidence>
<feature type="signal peptide" evidence="6">
    <location>
        <begin position="1"/>
        <end position="23"/>
    </location>
</feature>
<dbReference type="InterPro" id="IPR050131">
    <property type="entry name" value="Peptidase_S8_subtilisin-like"/>
</dbReference>
<dbReference type="GO" id="GO:0006508">
    <property type="term" value="P:proteolysis"/>
    <property type="evidence" value="ECO:0007669"/>
    <property type="project" value="UniProtKB-KW"/>
</dbReference>
<evidence type="ECO:0000259" key="9">
    <source>
        <dbReference type="Pfam" id="PF18998"/>
    </source>
</evidence>
<feature type="active site" description="Charge relay system" evidence="5">
    <location>
        <position position="241"/>
    </location>
</feature>
<dbReference type="Gene3D" id="3.40.50.200">
    <property type="entry name" value="Peptidase S8/S53 domain"/>
    <property type="match status" value="1"/>
</dbReference>
<dbReference type="PROSITE" id="PS51892">
    <property type="entry name" value="SUBTILASE"/>
    <property type="match status" value="1"/>
</dbReference>
<dbReference type="InterPro" id="IPR000209">
    <property type="entry name" value="Peptidase_S8/S53_dom"/>
</dbReference>
<dbReference type="GO" id="GO:0004252">
    <property type="term" value="F:serine-type endopeptidase activity"/>
    <property type="evidence" value="ECO:0007669"/>
    <property type="project" value="UniProtKB-UniRule"/>
</dbReference>
<evidence type="ECO:0000313" key="11">
    <source>
        <dbReference type="Proteomes" id="UP000823612"/>
    </source>
</evidence>
<dbReference type="Pfam" id="PF18998">
    <property type="entry name" value="Flg_new_2"/>
    <property type="match status" value="1"/>
</dbReference>
<protein>
    <submittedName>
        <fullName evidence="10">S8 family peptidase</fullName>
    </submittedName>
</protein>
<evidence type="ECO:0000256" key="2">
    <source>
        <dbReference type="ARBA" id="ARBA00022670"/>
    </source>
</evidence>
<comment type="similarity">
    <text evidence="1 5">Belongs to the peptidase S8 family.</text>
</comment>
<keyword evidence="4 5" id="KW-0720">Serine protease</keyword>
<dbReference type="Pfam" id="PF00082">
    <property type="entry name" value="Peptidase_S8"/>
    <property type="match status" value="1"/>
</dbReference>
<dbReference type="NCBIfam" id="TIGR04183">
    <property type="entry name" value="Por_Secre_tail"/>
    <property type="match status" value="1"/>
</dbReference>